<evidence type="ECO:0000256" key="3">
    <source>
        <dbReference type="ARBA" id="ARBA00022840"/>
    </source>
</evidence>
<keyword evidence="5" id="KW-0238">DNA-binding</keyword>
<dbReference type="Pfam" id="PF18024">
    <property type="entry name" value="HTH_50"/>
    <property type="match status" value="1"/>
</dbReference>
<dbReference type="OrthoDB" id="9771372at2"/>
<gene>
    <name evidence="11" type="ORF">BTO28_13160</name>
</gene>
<keyword evidence="12" id="KW-1185">Reference proteome</keyword>
<keyword evidence="4" id="KW-0805">Transcription regulation</keyword>
<keyword evidence="8" id="KW-0175">Coiled coil</keyword>
<dbReference type="Gene3D" id="3.40.50.300">
    <property type="entry name" value="P-loop containing nucleotide triphosphate hydrolases"/>
    <property type="match status" value="1"/>
</dbReference>
<evidence type="ECO:0000256" key="8">
    <source>
        <dbReference type="SAM" id="Coils"/>
    </source>
</evidence>
<dbReference type="PROSITE" id="PS00688">
    <property type="entry name" value="SIGMA54_INTERACT_3"/>
    <property type="match status" value="1"/>
</dbReference>
<dbReference type="InterPro" id="IPR035965">
    <property type="entry name" value="PAS-like_dom_sf"/>
</dbReference>
<dbReference type="SMART" id="SM00382">
    <property type="entry name" value="AAA"/>
    <property type="match status" value="1"/>
</dbReference>
<evidence type="ECO:0000256" key="5">
    <source>
        <dbReference type="ARBA" id="ARBA00023125"/>
    </source>
</evidence>
<feature type="coiled-coil region" evidence="8">
    <location>
        <begin position="409"/>
        <end position="436"/>
    </location>
</feature>
<dbReference type="Gene3D" id="3.30.450.20">
    <property type="entry name" value="PAS domain"/>
    <property type="match status" value="1"/>
</dbReference>
<dbReference type="CDD" id="cd00009">
    <property type="entry name" value="AAA"/>
    <property type="match status" value="1"/>
</dbReference>
<evidence type="ECO:0000256" key="4">
    <source>
        <dbReference type="ARBA" id="ARBA00023015"/>
    </source>
</evidence>
<name>A0A1V2A5H4_9BACI</name>
<evidence type="ECO:0000313" key="12">
    <source>
        <dbReference type="Proteomes" id="UP000188613"/>
    </source>
</evidence>
<dbReference type="PANTHER" id="PTHR32071:SF57">
    <property type="entry name" value="C4-DICARBOXYLATE TRANSPORT TRANSCRIPTIONAL REGULATORY PROTEIN DCTD"/>
    <property type="match status" value="1"/>
</dbReference>
<evidence type="ECO:0000256" key="6">
    <source>
        <dbReference type="ARBA" id="ARBA00023163"/>
    </source>
</evidence>
<dbReference type="Pfam" id="PF25601">
    <property type="entry name" value="AAA_lid_14"/>
    <property type="match status" value="1"/>
</dbReference>
<dbReference type="Gene3D" id="1.10.8.60">
    <property type="match status" value="1"/>
</dbReference>
<dbReference type="RefSeq" id="WP_076767003.1">
    <property type="nucleotide sequence ID" value="NZ_MSFI01000022.1"/>
</dbReference>
<dbReference type="InterPro" id="IPR009057">
    <property type="entry name" value="Homeodomain-like_sf"/>
</dbReference>
<dbReference type="GO" id="GO:0005524">
    <property type="term" value="F:ATP binding"/>
    <property type="evidence" value="ECO:0007669"/>
    <property type="project" value="UniProtKB-KW"/>
</dbReference>
<evidence type="ECO:0000259" key="9">
    <source>
        <dbReference type="PROSITE" id="PS50045"/>
    </source>
</evidence>
<dbReference type="AlphaFoldDB" id="A0A1V2A5H4"/>
<sequence length="474" mass="54558">MDNITLEMELQKIIETSNNNITITDEKGIILRSHPDHWSIYGMKPDQYIGKSVYQLEEEGLLSPSINAIVLKEKKPSRIMQHTKTGRVVMSTGYPVFNEEGSLVRVISYSQDQTEIWKLQEQYKQLERKVKGYQTEVEELRGKEFVQHSILVRSAVMQQILKTVHGVAKTDANILLLGPSGVGKSTVARSIHKKSNREKEPFIEVNCSTIPESLFESEIFGYEHGAFTGAAKNGKQGLIEQADGGTLFLDEVGELPMAMQAKLLKVIQEKKIMRIGGKKEQHIDFRLITATNQNLDKMVEQGTFRLDLYYRLHVIPIQIPALSERKEDIPILIQHYVQHTNDKYQMEKTFHPSTYDILVHYEWPGNIRELENLVERLILTTEETTIYPKHLPSSIRGMDNGENQERWSIEQEAEGKQDLKKTLEEVEKRLIEKAYQQCKTTYEMADYLGISQPSVIYKLKKYKDHFGDTKTNPC</sequence>
<feature type="coiled-coil region" evidence="8">
    <location>
        <begin position="109"/>
        <end position="143"/>
    </location>
</feature>
<protein>
    <recommendedName>
        <fullName evidence="7">HTH-type transcriptional regulatory protein TyrR</fullName>
    </recommendedName>
</protein>
<dbReference type="EMBL" id="MSFI01000022">
    <property type="protein sequence ID" value="OMP66243.1"/>
    <property type="molecule type" value="Genomic_DNA"/>
</dbReference>
<dbReference type="Proteomes" id="UP000188613">
    <property type="component" value="Unassembled WGS sequence"/>
</dbReference>
<comment type="caution">
    <text evidence="11">The sequence shown here is derived from an EMBL/GenBank/DDBJ whole genome shotgun (WGS) entry which is preliminary data.</text>
</comment>
<dbReference type="Pfam" id="PF00158">
    <property type="entry name" value="Sigma54_activat"/>
    <property type="match status" value="1"/>
</dbReference>
<dbReference type="InterPro" id="IPR000014">
    <property type="entry name" value="PAS"/>
</dbReference>
<dbReference type="InterPro" id="IPR002078">
    <property type="entry name" value="Sigma_54_int"/>
</dbReference>
<dbReference type="InterPro" id="IPR025943">
    <property type="entry name" value="Sigma_54_int_dom_ATP-bd_2"/>
</dbReference>
<dbReference type="InterPro" id="IPR058031">
    <property type="entry name" value="AAA_lid_NorR"/>
</dbReference>
<evidence type="ECO:0000313" key="11">
    <source>
        <dbReference type="EMBL" id="OMP66243.1"/>
    </source>
</evidence>
<feature type="domain" description="PAS" evidence="10">
    <location>
        <begin position="6"/>
        <end position="56"/>
    </location>
</feature>
<feature type="domain" description="Sigma-54 factor interaction" evidence="9">
    <location>
        <begin position="150"/>
        <end position="379"/>
    </location>
</feature>
<dbReference type="InterPro" id="IPR027417">
    <property type="entry name" value="P-loop_NTPase"/>
</dbReference>
<dbReference type="GO" id="GO:0003677">
    <property type="term" value="F:DNA binding"/>
    <property type="evidence" value="ECO:0007669"/>
    <property type="project" value="UniProtKB-KW"/>
</dbReference>
<dbReference type="SUPFAM" id="SSF52540">
    <property type="entry name" value="P-loop containing nucleoside triphosphate hydrolases"/>
    <property type="match status" value="1"/>
</dbReference>
<evidence type="ECO:0000256" key="2">
    <source>
        <dbReference type="ARBA" id="ARBA00022797"/>
    </source>
</evidence>
<dbReference type="SUPFAM" id="SSF55785">
    <property type="entry name" value="PYP-like sensor domain (PAS domain)"/>
    <property type="match status" value="1"/>
</dbReference>
<dbReference type="InterPro" id="IPR025944">
    <property type="entry name" value="Sigma_54_int_dom_CS"/>
</dbReference>
<dbReference type="STRING" id="1714355.BTO28_13160"/>
<dbReference type="PANTHER" id="PTHR32071">
    <property type="entry name" value="TRANSCRIPTIONAL REGULATORY PROTEIN"/>
    <property type="match status" value="1"/>
</dbReference>
<dbReference type="PROSITE" id="PS00676">
    <property type="entry name" value="SIGMA54_INTERACT_2"/>
    <property type="match status" value="1"/>
</dbReference>
<keyword evidence="2" id="KW-0058">Aromatic hydrocarbons catabolism</keyword>
<organism evidence="11 12">
    <name type="scientific">Domibacillus epiphyticus</name>
    <dbReference type="NCBI Taxonomy" id="1714355"/>
    <lineage>
        <taxon>Bacteria</taxon>
        <taxon>Bacillati</taxon>
        <taxon>Bacillota</taxon>
        <taxon>Bacilli</taxon>
        <taxon>Bacillales</taxon>
        <taxon>Bacillaceae</taxon>
        <taxon>Domibacillus</taxon>
    </lineage>
</organism>
<accession>A0A1V2A5H4</accession>
<keyword evidence="1" id="KW-0547">Nucleotide-binding</keyword>
<dbReference type="FunFam" id="3.40.50.300:FF:000006">
    <property type="entry name" value="DNA-binding transcriptional regulator NtrC"/>
    <property type="match status" value="1"/>
</dbReference>
<keyword evidence="3" id="KW-0067">ATP-binding</keyword>
<dbReference type="InterPro" id="IPR030828">
    <property type="entry name" value="HTH_TyrR"/>
</dbReference>
<dbReference type="PROSITE" id="PS50045">
    <property type="entry name" value="SIGMA54_INTERACT_4"/>
    <property type="match status" value="1"/>
</dbReference>
<reference evidence="11 12" key="1">
    <citation type="submission" date="2016-12" db="EMBL/GenBank/DDBJ databases">
        <title>Domibacillus sp. SAB 38T whole genome sequencing.</title>
        <authorList>
            <person name="Verma A."/>
            <person name="Ojha A.K."/>
            <person name="Krishnamurthi S."/>
        </authorList>
    </citation>
    <scope>NUCLEOTIDE SEQUENCE [LARGE SCALE GENOMIC DNA]</scope>
    <source>
        <strain evidence="11 12">SAB 38</strain>
    </source>
</reference>
<dbReference type="Gene3D" id="1.10.10.60">
    <property type="entry name" value="Homeodomain-like"/>
    <property type="match status" value="1"/>
</dbReference>
<proteinExistence type="predicted"/>
<evidence type="ECO:0000259" key="10">
    <source>
        <dbReference type="PROSITE" id="PS50112"/>
    </source>
</evidence>
<dbReference type="Pfam" id="PF13426">
    <property type="entry name" value="PAS_9"/>
    <property type="match status" value="1"/>
</dbReference>
<evidence type="ECO:0000256" key="7">
    <source>
        <dbReference type="ARBA" id="ARBA00029500"/>
    </source>
</evidence>
<dbReference type="SUPFAM" id="SSF46689">
    <property type="entry name" value="Homeodomain-like"/>
    <property type="match status" value="1"/>
</dbReference>
<evidence type="ECO:0000256" key="1">
    <source>
        <dbReference type="ARBA" id="ARBA00022741"/>
    </source>
</evidence>
<dbReference type="PROSITE" id="PS50112">
    <property type="entry name" value="PAS"/>
    <property type="match status" value="1"/>
</dbReference>
<dbReference type="GO" id="GO:0006355">
    <property type="term" value="P:regulation of DNA-templated transcription"/>
    <property type="evidence" value="ECO:0007669"/>
    <property type="project" value="InterPro"/>
</dbReference>
<keyword evidence="6" id="KW-0804">Transcription</keyword>
<dbReference type="InterPro" id="IPR003593">
    <property type="entry name" value="AAA+_ATPase"/>
</dbReference>